<name>A0A080YUM3_WHEAT</name>
<dbReference type="Gramene" id="TraesCS3B02G598600.1">
    <property type="protein sequence ID" value="TraesCS3B02G598600.1"/>
    <property type="gene ID" value="TraesCS3B02G598600"/>
</dbReference>
<evidence type="ECO:0000256" key="3">
    <source>
        <dbReference type="ARBA" id="ARBA00022737"/>
    </source>
</evidence>
<dbReference type="GO" id="GO:0016020">
    <property type="term" value="C:membrane"/>
    <property type="evidence" value="ECO:0000318"/>
    <property type="project" value="GO_Central"/>
</dbReference>
<evidence type="ECO:0000256" key="1">
    <source>
        <dbReference type="ARBA" id="ARBA00004141"/>
    </source>
</evidence>
<organism evidence="11">
    <name type="scientific">Triticum aestivum</name>
    <name type="common">Wheat</name>
    <dbReference type="NCBI Taxonomy" id="4565"/>
    <lineage>
        <taxon>Eukaryota</taxon>
        <taxon>Viridiplantae</taxon>
        <taxon>Streptophyta</taxon>
        <taxon>Embryophyta</taxon>
        <taxon>Tracheophyta</taxon>
        <taxon>Spermatophyta</taxon>
        <taxon>Magnoliopsida</taxon>
        <taxon>Liliopsida</taxon>
        <taxon>Poales</taxon>
        <taxon>Poaceae</taxon>
        <taxon>BOP clade</taxon>
        <taxon>Pooideae</taxon>
        <taxon>Triticodae</taxon>
        <taxon>Triticeae</taxon>
        <taxon>Triticinae</taxon>
        <taxon>Triticum</taxon>
    </lineage>
</organism>
<dbReference type="PROSITE" id="PS50088">
    <property type="entry name" value="ANK_REPEAT"/>
    <property type="match status" value="2"/>
</dbReference>
<dbReference type="InterPro" id="IPR026961">
    <property type="entry name" value="PGG_dom"/>
</dbReference>
<dbReference type="Pfam" id="PF12796">
    <property type="entry name" value="Ank_2"/>
    <property type="match status" value="3"/>
</dbReference>
<evidence type="ECO:0000256" key="2">
    <source>
        <dbReference type="ARBA" id="ARBA00022692"/>
    </source>
</evidence>
<dbReference type="Proteomes" id="UP000019116">
    <property type="component" value="Chromosome 3B"/>
</dbReference>
<dbReference type="AlphaFoldDB" id="A0A080YUM3"/>
<dbReference type="EnsemblPlants" id="TraesCS3B02G598600.1">
    <property type="protein sequence ID" value="TraesCS3B02G598600.1"/>
    <property type="gene ID" value="TraesCS3B02G598600"/>
</dbReference>
<dbReference type="HOGENOM" id="CLU_000134_36_4_1"/>
<dbReference type="Gene3D" id="1.25.40.20">
    <property type="entry name" value="Ankyrin repeat-containing domain"/>
    <property type="match status" value="2"/>
</dbReference>
<feature type="region of interest" description="Disordered" evidence="8">
    <location>
        <begin position="18"/>
        <end position="64"/>
    </location>
</feature>
<accession>A0A080YUM3</accession>
<dbReference type="InterPro" id="IPR036770">
    <property type="entry name" value="Ankyrin_rpt-contain_sf"/>
</dbReference>
<feature type="transmembrane region" description="Helical" evidence="9">
    <location>
        <begin position="581"/>
        <end position="601"/>
    </location>
</feature>
<evidence type="ECO:0000256" key="5">
    <source>
        <dbReference type="ARBA" id="ARBA00023043"/>
    </source>
</evidence>
<keyword evidence="5 7" id="KW-0040">ANK repeat</keyword>
<feature type="transmembrane region" description="Helical" evidence="9">
    <location>
        <begin position="469"/>
        <end position="491"/>
    </location>
</feature>
<sequence length="638" mass="70987">MATQHLVPRCPLKIHRHSHAIKPRRRDAPPLPSSPSTGFAQPRSDGGGRGGGREAEEIGRGSGDPGGGGEVVYLYVRGGSIVPYRMVLVFCCKNRCLHISCIHGHIEFFRLALEVDQSLLSKVNHEGETPLVIAVAHGHANLASLLLKRCNDLGLQATILRQDKDKSNALHHAIRNGYMDLAIQLLEAAPALSHHVNIYRESPMFMAVMRGFRDIALRLLEINDSSHAGSFCRHALHAVAKNGDQFIAAQIMKKRPQLARKADSNEDTPIRLAVCYNKVGVLRELLQHDISLGYEVNNQGFTLLTSAATRGHVGVARELLNHCPDAPYRHVHHQELTCLHSAVQNGHTKFIEFILQTPQLQRLVNMQDSSGRTALHYAVERCNPRTVAALLSCKGIDTTIFDIHGESAASLLSGITSHEKNLDWKEVQVLMLKADPKDDDIPSDNIHKEVEQQETIESIKERKSTTQRYTTNTSLVAILLARITFTAAFTLPGGYSSDPGSEGNPIMSKKAAFQAFLIFDTLAMCSAFVVSVICLMGRWEDDRFTSYYITVTKRLTWFAYMATLAAFAAGLYTVLSSRRHWMAIGICLLVGFCPCLTWLISKWPILKLNYRLGRRWFSMLFGDYRVGQPSSSAFRDMV</sequence>
<evidence type="ECO:0000256" key="6">
    <source>
        <dbReference type="ARBA" id="ARBA00023136"/>
    </source>
</evidence>
<protein>
    <recommendedName>
        <fullName evidence="10">PGG domain-containing protein</fullName>
    </recommendedName>
</protein>
<dbReference type="SMART" id="SM00248">
    <property type="entry name" value="ANK"/>
    <property type="match status" value="9"/>
</dbReference>
<dbReference type="SMR" id="A0A080YUM3"/>
<dbReference type="PANTHER" id="PTHR24186:SF54">
    <property type="entry name" value="PGG DOMAIN-CONTAINING PROTEIN"/>
    <property type="match status" value="1"/>
</dbReference>
<evidence type="ECO:0000256" key="7">
    <source>
        <dbReference type="PROSITE-ProRule" id="PRU00023"/>
    </source>
</evidence>
<feature type="repeat" description="ANK" evidence="7">
    <location>
        <begin position="126"/>
        <end position="158"/>
    </location>
</feature>
<dbReference type="OrthoDB" id="673817at2759"/>
<proteinExistence type="predicted"/>
<dbReference type="OMA" id="HFTVRNN"/>
<dbReference type="PANTHER" id="PTHR24186">
    <property type="entry name" value="PROTEIN PHOSPHATASE 1 REGULATORY SUBUNIT"/>
    <property type="match status" value="1"/>
</dbReference>
<keyword evidence="6 9" id="KW-0472">Membrane</keyword>
<reference evidence="11" key="1">
    <citation type="submission" date="2018-08" db="EMBL/GenBank/DDBJ databases">
        <authorList>
            <person name="Rossello M."/>
        </authorList>
    </citation>
    <scope>NUCLEOTIDE SEQUENCE [LARGE SCALE GENOMIC DNA]</scope>
    <source>
        <strain evidence="11">cv. Chinese Spring</strain>
    </source>
</reference>
<reference evidence="11" key="2">
    <citation type="submission" date="2018-10" db="UniProtKB">
        <authorList>
            <consortium name="EnsemblPlants"/>
        </authorList>
    </citation>
    <scope>IDENTIFICATION</scope>
</reference>
<feature type="domain" description="PGG" evidence="10">
    <location>
        <begin position="466"/>
        <end position="574"/>
    </location>
</feature>
<evidence type="ECO:0000256" key="4">
    <source>
        <dbReference type="ARBA" id="ARBA00022989"/>
    </source>
</evidence>
<keyword evidence="2 9" id="KW-0812">Transmembrane</keyword>
<keyword evidence="12" id="KW-1185">Reference proteome</keyword>
<dbReference type="InterPro" id="IPR002110">
    <property type="entry name" value="Ankyrin_rpt"/>
</dbReference>
<feature type="repeat" description="ANK" evidence="7">
    <location>
        <begin position="370"/>
        <end position="403"/>
    </location>
</feature>
<feature type="transmembrane region" description="Helical" evidence="9">
    <location>
        <begin position="557"/>
        <end position="575"/>
    </location>
</feature>
<feature type="transmembrane region" description="Helical" evidence="9">
    <location>
        <begin position="511"/>
        <end position="536"/>
    </location>
</feature>
<evidence type="ECO:0000313" key="11">
    <source>
        <dbReference type="EnsemblPlants" id="TraesCS3B02G598600.1"/>
    </source>
</evidence>
<dbReference type="Gramene" id="TraesCS3B03G1495900.1">
    <property type="protein sequence ID" value="TraesCS3B03G1495900.1.CDS"/>
    <property type="gene ID" value="TraesCS3B03G1495900"/>
</dbReference>
<dbReference type="SUPFAM" id="SSF48403">
    <property type="entry name" value="Ankyrin repeat"/>
    <property type="match status" value="1"/>
</dbReference>
<dbReference type="Pfam" id="PF13962">
    <property type="entry name" value="PGG"/>
    <property type="match status" value="1"/>
</dbReference>
<comment type="subcellular location">
    <subcellularLocation>
        <location evidence="1">Membrane</location>
        <topology evidence="1">Multi-pass membrane protein</topology>
    </subcellularLocation>
</comment>
<keyword evidence="3" id="KW-0677">Repeat</keyword>
<evidence type="ECO:0000313" key="12">
    <source>
        <dbReference type="Proteomes" id="UP000019116"/>
    </source>
</evidence>
<evidence type="ECO:0000259" key="10">
    <source>
        <dbReference type="Pfam" id="PF13962"/>
    </source>
</evidence>
<evidence type="ECO:0000256" key="9">
    <source>
        <dbReference type="SAM" id="Phobius"/>
    </source>
</evidence>
<dbReference type="PROSITE" id="PS50297">
    <property type="entry name" value="ANK_REP_REGION"/>
    <property type="match status" value="1"/>
</dbReference>
<keyword evidence="4 9" id="KW-1133">Transmembrane helix</keyword>
<evidence type="ECO:0000256" key="8">
    <source>
        <dbReference type="SAM" id="MobiDB-lite"/>
    </source>
</evidence>
<dbReference type="STRING" id="4565.A0A080YUM3"/>